<dbReference type="STRING" id="251221.gene:10757908"/>
<keyword evidence="2" id="KW-0813">Transport</keyword>
<dbReference type="GO" id="GO:0016887">
    <property type="term" value="F:ATP hydrolysis activity"/>
    <property type="evidence" value="ECO:0007669"/>
    <property type="project" value="InterPro"/>
</dbReference>
<feature type="domain" description="ABC transporter" evidence="5">
    <location>
        <begin position="2"/>
        <end position="228"/>
    </location>
</feature>
<dbReference type="SUPFAM" id="SSF52540">
    <property type="entry name" value="P-loop containing nucleoside triphosphate hydrolases"/>
    <property type="match status" value="1"/>
</dbReference>
<dbReference type="PROSITE" id="PS00211">
    <property type="entry name" value="ABC_TRANSPORTER_1"/>
    <property type="match status" value="1"/>
</dbReference>
<keyword evidence="4 6" id="KW-0067">ATP-binding</keyword>
<evidence type="ECO:0000313" key="7">
    <source>
        <dbReference type="Proteomes" id="UP000000557"/>
    </source>
</evidence>
<dbReference type="PANTHER" id="PTHR43335">
    <property type="entry name" value="ABC TRANSPORTER, ATP-BINDING PROTEIN"/>
    <property type="match status" value="1"/>
</dbReference>
<organism evidence="6 7">
    <name type="scientific">Gloeobacter violaceus (strain ATCC 29082 / PCC 7421)</name>
    <dbReference type="NCBI Taxonomy" id="251221"/>
    <lineage>
        <taxon>Bacteria</taxon>
        <taxon>Bacillati</taxon>
        <taxon>Cyanobacteriota</taxon>
        <taxon>Cyanophyceae</taxon>
        <taxon>Gloeobacterales</taxon>
        <taxon>Gloeobacteraceae</taxon>
        <taxon>Gloeobacter</taxon>
    </lineage>
</organism>
<dbReference type="GO" id="GO:0005524">
    <property type="term" value="F:ATP binding"/>
    <property type="evidence" value="ECO:0007669"/>
    <property type="project" value="UniProtKB-KW"/>
</dbReference>
<dbReference type="CDD" id="cd03264">
    <property type="entry name" value="ABC_drug_resistance_like"/>
    <property type="match status" value="1"/>
</dbReference>
<dbReference type="PATRIC" id="fig|251221.4.peg.444"/>
<dbReference type="InParanoid" id="Q7NNH5"/>
<dbReference type="PhylomeDB" id="Q7NNH5"/>
<evidence type="ECO:0000256" key="1">
    <source>
        <dbReference type="ARBA" id="ARBA00005417"/>
    </source>
</evidence>
<dbReference type="InterPro" id="IPR003439">
    <property type="entry name" value="ABC_transporter-like_ATP-bd"/>
</dbReference>
<gene>
    <name evidence="6" type="ordered locus">glr0436</name>
</gene>
<comment type="similarity">
    <text evidence="1">Belongs to the ABC transporter superfamily.</text>
</comment>
<dbReference type="Gene3D" id="3.40.50.300">
    <property type="entry name" value="P-loop containing nucleotide triphosphate hydrolases"/>
    <property type="match status" value="1"/>
</dbReference>
<proteinExistence type="inferred from homology"/>
<dbReference type="OrthoDB" id="505485at2"/>
<keyword evidence="3" id="KW-0547">Nucleotide-binding</keyword>
<dbReference type="InterPro" id="IPR003593">
    <property type="entry name" value="AAA+_ATPase"/>
</dbReference>
<sequence length="289" mass="30953">MLDIHKLSKVFPSGAVGISGVSLSLDGGVLGLLGANGAGKTTLMQMLATITTPTAGQIRFQDVDILRQPDYLRRRLGYLPQDFGVYDNLTAFEFLNYFAALKGVSSRARVLEMLELVNLHTVAHRSAGTFSGGMKQRLGIAQALINNPDLLIVDEPTAGLDPEERVRFRNLLGDIGSGKLVILSTHIVSDIESIATMIAVIKKGRLLACAPPEALLATTGGRVWEAVLSSAQFDGIRSSLKLSAAVRKPDGIHARIVAQDCPLQNAVPVEANLEDAFLYLMNFAPTAFG</sequence>
<protein>
    <submittedName>
        <fullName evidence="6">ABC transporter ATP-binding protein</fullName>
    </submittedName>
</protein>
<dbReference type="RefSeq" id="WP_011140439.1">
    <property type="nucleotide sequence ID" value="NC_005125.1"/>
</dbReference>
<dbReference type="InterPro" id="IPR017871">
    <property type="entry name" value="ABC_transporter-like_CS"/>
</dbReference>
<evidence type="ECO:0000256" key="4">
    <source>
        <dbReference type="ARBA" id="ARBA00022840"/>
    </source>
</evidence>
<dbReference type="KEGG" id="gvi:glr0436"/>
<evidence type="ECO:0000256" key="3">
    <source>
        <dbReference type="ARBA" id="ARBA00022741"/>
    </source>
</evidence>
<name>Q7NNH5_GLOVI</name>
<dbReference type="PANTHER" id="PTHR43335:SF2">
    <property type="entry name" value="ABC TRANSPORTER, ATP-BINDING PROTEIN"/>
    <property type="match status" value="1"/>
</dbReference>
<dbReference type="HOGENOM" id="CLU_000604_1_2_3"/>
<evidence type="ECO:0000259" key="5">
    <source>
        <dbReference type="PROSITE" id="PS50893"/>
    </source>
</evidence>
<reference evidence="6 7" key="2">
    <citation type="journal article" date="2003" name="DNA Res.">
        <title>Complete genome structure of Gloeobacter violaceus PCC 7421, a cyanobacterium that lacks thylakoids (supplement).</title>
        <authorList>
            <person name="Nakamura Y."/>
            <person name="Kaneko T."/>
            <person name="Sato S."/>
            <person name="Mimuro M."/>
            <person name="Miyashita H."/>
            <person name="Tsuchiya T."/>
            <person name="Sasamoto S."/>
            <person name="Watanabe A."/>
            <person name="Kawashima K."/>
            <person name="Kishida Y."/>
            <person name="Kiyokawa C."/>
            <person name="Kohara M."/>
            <person name="Matsumoto M."/>
            <person name="Matsuno A."/>
            <person name="Nakazaki N."/>
            <person name="Shimpo S."/>
            <person name="Takeuchi C."/>
            <person name="Yamada M."/>
            <person name="Tabata S."/>
        </authorList>
    </citation>
    <scope>NUCLEOTIDE SEQUENCE [LARGE SCALE GENOMIC DNA]</scope>
    <source>
        <strain evidence="7">ATCC 29082 / PCC 7421</strain>
    </source>
</reference>
<reference evidence="6 7" key="1">
    <citation type="journal article" date="2003" name="DNA Res.">
        <title>Complete genome structure of Gloeobacter violaceus PCC 7421, a cyanobacterium that lacks thylakoids.</title>
        <authorList>
            <person name="Nakamura Y."/>
            <person name="Kaneko T."/>
            <person name="Sato S."/>
            <person name="Mimuro M."/>
            <person name="Miyashita H."/>
            <person name="Tsuchiya T."/>
            <person name="Sasamoto S."/>
            <person name="Watanabe A."/>
            <person name="Kawashima K."/>
            <person name="Kishida Y."/>
            <person name="Kiyokawa C."/>
            <person name="Kohara M."/>
            <person name="Matsumoto M."/>
            <person name="Matsuno A."/>
            <person name="Nakazaki N."/>
            <person name="Shimpo S."/>
            <person name="Takeuchi C."/>
            <person name="Yamada M."/>
            <person name="Tabata S."/>
        </authorList>
    </citation>
    <scope>NUCLEOTIDE SEQUENCE [LARGE SCALE GENOMIC DNA]</scope>
    <source>
        <strain evidence="7">ATCC 29082 / PCC 7421</strain>
    </source>
</reference>
<accession>Q7NNH5</accession>
<dbReference type="Pfam" id="PF00005">
    <property type="entry name" value="ABC_tran"/>
    <property type="match status" value="1"/>
</dbReference>
<keyword evidence="7" id="KW-1185">Reference proteome</keyword>
<dbReference type="EMBL" id="BA000045">
    <property type="protein sequence ID" value="BAC88377.1"/>
    <property type="molecule type" value="Genomic_DNA"/>
</dbReference>
<dbReference type="EnsemblBacteria" id="BAC88377">
    <property type="protein sequence ID" value="BAC88377"/>
    <property type="gene ID" value="BAC88377"/>
</dbReference>
<dbReference type="Proteomes" id="UP000000557">
    <property type="component" value="Chromosome"/>
</dbReference>
<dbReference type="PROSITE" id="PS50893">
    <property type="entry name" value="ABC_TRANSPORTER_2"/>
    <property type="match status" value="1"/>
</dbReference>
<dbReference type="SMART" id="SM00382">
    <property type="entry name" value="AAA"/>
    <property type="match status" value="1"/>
</dbReference>
<evidence type="ECO:0000256" key="2">
    <source>
        <dbReference type="ARBA" id="ARBA00022448"/>
    </source>
</evidence>
<evidence type="ECO:0000313" key="6">
    <source>
        <dbReference type="EMBL" id="BAC88377.1"/>
    </source>
</evidence>
<dbReference type="eggNOG" id="COG1131">
    <property type="taxonomic scope" value="Bacteria"/>
</dbReference>
<dbReference type="InterPro" id="IPR027417">
    <property type="entry name" value="P-loop_NTPase"/>
</dbReference>
<dbReference type="AlphaFoldDB" id="Q7NNH5"/>